<dbReference type="InterPro" id="IPR005822">
    <property type="entry name" value="Ribosomal_uL13"/>
</dbReference>
<dbReference type="GO" id="GO:0003729">
    <property type="term" value="F:mRNA binding"/>
    <property type="evidence" value="ECO:0007669"/>
    <property type="project" value="UniProtKB-ARBA"/>
</dbReference>
<dbReference type="GO" id="GO:0006412">
    <property type="term" value="P:translation"/>
    <property type="evidence" value="ECO:0007669"/>
    <property type="project" value="InterPro"/>
</dbReference>
<keyword evidence="2" id="KW-0689">Ribosomal protein</keyword>
<dbReference type="PANTHER" id="PTHR11545:SF2">
    <property type="entry name" value="LARGE RIBOSOMAL SUBUNIT PROTEIN UL13M"/>
    <property type="match status" value="1"/>
</dbReference>
<comment type="similarity">
    <text evidence="1">Belongs to the universal ribosomal protein uL13 family.</text>
</comment>
<dbReference type="GO" id="GO:0003735">
    <property type="term" value="F:structural constituent of ribosome"/>
    <property type="evidence" value="ECO:0007669"/>
    <property type="project" value="InterPro"/>
</dbReference>
<evidence type="ECO:0008006" key="5">
    <source>
        <dbReference type="Google" id="ProtNLM"/>
    </source>
</evidence>
<protein>
    <recommendedName>
        <fullName evidence="5">50S ribosomal protein L13</fullName>
    </recommendedName>
</protein>
<dbReference type="SUPFAM" id="SSF52161">
    <property type="entry name" value="Ribosomal protein L13"/>
    <property type="match status" value="1"/>
</dbReference>
<dbReference type="GO" id="GO:0017148">
    <property type="term" value="P:negative regulation of translation"/>
    <property type="evidence" value="ECO:0007669"/>
    <property type="project" value="TreeGrafter"/>
</dbReference>
<evidence type="ECO:0000256" key="2">
    <source>
        <dbReference type="ARBA" id="ARBA00022980"/>
    </source>
</evidence>
<reference evidence="4" key="1">
    <citation type="submission" date="2018-05" db="EMBL/GenBank/DDBJ databases">
        <authorList>
            <person name="Lanie J.A."/>
            <person name="Ng W.-L."/>
            <person name="Kazmierczak K.M."/>
            <person name="Andrzejewski T.M."/>
            <person name="Davidsen T.M."/>
            <person name="Wayne K.J."/>
            <person name="Tettelin H."/>
            <person name="Glass J.I."/>
            <person name="Rusch D."/>
            <person name="Podicherti R."/>
            <person name="Tsui H.-C.T."/>
            <person name="Winkler M.E."/>
        </authorList>
    </citation>
    <scope>NUCLEOTIDE SEQUENCE</scope>
</reference>
<name>A0A381N9H3_9ZZZZ</name>
<dbReference type="InterPro" id="IPR036899">
    <property type="entry name" value="Ribosomal_uL13_sf"/>
</dbReference>
<evidence type="ECO:0000256" key="3">
    <source>
        <dbReference type="ARBA" id="ARBA00023274"/>
    </source>
</evidence>
<dbReference type="EMBL" id="UINC01000215">
    <property type="protein sequence ID" value="SUZ51271.1"/>
    <property type="molecule type" value="Genomic_DNA"/>
</dbReference>
<dbReference type="PANTHER" id="PTHR11545">
    <property type="entry name" value="RIBOSOMAL PROTEIN L13"/>
    <property type="match status" value="1"/>
</dbReference>
<gene>
    <name evidence="4" type="ORF">METZ01_LOCUS4125</name>
</gene>
<evidence type="ECO:0000256" key="1">
    <source>
        <dbReference type="ARBA" id="ARBA00006227"/>
    </source>
</evidence>
<dbReference type="HAMAP" id="MF_01366">
    <property type="entry name" value="Ribosomal_uL13"/>
    <property type="match status" value="1"/>
</dbReference>
<dbReference type="GO" id="GO:0022625">
    <property type="term" value="C:cytosolic large ribosomal subunit"/>
    <property type="evidence" value="ECO:0007669"/>
    <property type="project" value="TreeGrafter"/>
</dbReference>
<accession>A0A381N9H3</accession>
<proteinExistence type="inferred from homology"/>
<dbReference type="Pfam" id="PF00572">
    <property type="entry name" value="Ribosomal_L13"/>
    <property type="match status" value="1"/>
</dbReference>
<dbReference type="Gene3D" id="3.90.1180.10">
    <property type="entry name" value="Ribosomal protein L13"/>
    <property type="match status" value="1"/>
</dbReference>
<dbReference type="NCBIfam" id="TIGR01066">
    <property type="entry name" value="rplM_bact"/>
    <property type="match status" value="1"/>
</dbReference>
<sequence length="142" mass="16362">MRTKSVNKSEINHDWWVADAEDQTLGRFASRIAQVLRGKHKPQFTPHMDMGDFVIVVNAEKIRVSGNKEIDKTYFKHSGYPGGGSTKNLKFMRKTYPKRVIENAIRGMLPHNRLGSKIFKHLKVFAGQDHLHHAQQPKKLEM</sequence>
<keyword evidence="3" id="KW-0687">Ribonucleoprotein</keyword>
<dbReference type="CDD" id="cd00392">
    <property type="entry name" value="Ribosomal_L13"/>
    <property type="match status" value="1"/>
</dbReference>
<dbReference type="InterPro" id="IPR005823">
    <property type="entry name" value="Ribosomal_uL13_bac-type"/>
</dbReference>
<dbReference type="PIRSF" id="PIRSF002181">
    <property type="entry name" value="Ribosomal_L13"/>
    <property type="match status" value="1"/>
</dbReference>
<evidence type="ECO:0000313" key="4">
    <source>
        <dbReference type="EMBL" id="SUZ51271.1"/>
    </source>
</evidence>
<organism evidence="4">
    <name type="scientific">marine metagenome</name>
    <dbReference type="NCBI Taxonomy" id="408172"/>
    <lineage>
        <taxon>unclassified sequences</taxon>
        <taxon>metagenomes</taxon>
        <taxon>ecological metagenomes</taxon>
    </lineage>
</organism>
<dbReference type="AlphaFoldDB" id="A0A381N9H3"/>
<dbReference type="FunFam" id="3.90.1180.10:FF:000001">
    <property type="entry name" value="50S ribosomal protein L13"/>
    <property type="match status" value="1"/>
</dbReference>